<proteinExistence type="predicted"/>
<dbReference type="AlphaFoldDB" id="A0AAE2U0U2"/>
<sequence>MESAHGVGPVVIGVMQVAAMVLGAAGAMKVGQSGLWAVIERKLAIKNQA</sequence>
<evidence type="ECO:0000313" key="3">
    <source>
        <dbReference type="Proteomes" id="UP000610293"/>
    </source>
</evidence>
<keyword evidence="1" id="KW-0812">Transmembrane</keyword>
<comment type="caution">
    <text evidence="2">The sequence shown here is derived from an EMBL/GenBank/DDBJ whole genome shotgun (WGS) entry which is preliminary data.</text>
</comment>
<name>A0AAE2U0U2_PSEFL</name>
<dbReference type="RefSeq" id="WP_181284858.1">
    <property type="nucleotide sequence ID" value="NZ_JACYMP010000001.1"/>
</dbReference>
<feature type="transmembrane region" description="Helical" evidence="1">
    <location>
        <begin position="6"/>
        <end position="27"/>
    </location>
</feature>
<gene>
    <name evidence="2" type="ORF">IFU03_02235</name>
</gene>
<reference evidence="2" key="1">
    <citation type="journal article" date="2020" name="FEMS Microbiol. Ecol.">
        <title>Temporal dynamics of bacterial communities during seed development and maturation.</title>
        <authorList>
            <person name="Chesneau G."/>
            <person name="Torres-Cortes G."/>
            <person name="Briand M."/>
            <person name="Darrasse A."/>
            <person name="Preveaux A."/>
            <person name="Marais C."/>
            <person name="Jacques M.A."/>
            <person name="Shade A."/>
            <person name="Barret M."/>
        </authorList>
    </citation>
    <scope>NUCLEOTIDE SEQUENCE</scope>
    <source>
        <strain evidence="2">CFBP13533</strain>
    </source>
</reference>
<dbReference type="EMBL" id="JACYNJ010000001">
    <property type="protein sequence ID" value="MBD8268567.1"/>
    <property type="molecule type" value="Genomic_DNA"/>
</dbReference>
<dbReference type="Proteomes" id="UP000610293">
    <property type="component" value="Unassembled WGS sequence"/>
</dbReference>
<accession>A0AAE2U0U2</accession>
<keyword evidence="1" id="KW-0472">Membrane</keyword>
<protein>
    <submittedName>
        <fullName evidence="2">Uncharacterized protein</fullName>
    </submittedName>
</protein>
<evidence type="ECO:0000256" key="1">
    <source>
        <dbReference type="SAM" id="Phobius"/>
    </source>
</evidence>
<keyword evidence="1" id="KW-1133">Transmembrane helix</keyword>
<organism evidence="2 3">
    <name type="scientific">Pseudomonas fluorescens</name>
    <dbReference type="NCBI Taxonomy" id="294"/>
    <lineage>
        <taxon>Bacteria</taxon>
        <taxon>Pseudomonadati</taxon>
        <taxon>Pseudomonadota</taxon>
        <taxon>Gammaproteobacteria</taxon>
        <taxon>Pseudomonadales</taxon>
        <taxon>Pseudomonadaceae</taxon>
        <taxon>Pseudomonas</taxon>
    </lineage>
</organism>
<evidence type="ECO:0000313" key="2">
    <source>
        <dbReference type="EMBL" id="MBD8268567.1"/>
    </source>
</evidence>